<reference evidence="1" key="1">
    <citation type="submission" date="2025-08" db="UniProtKB">
        <authorList>
            <consortium name="Ensembl"/>
        </authorList>
    </citation>
    <scope>IDENTIFICATION</scope>
</reference>
<dbReference type="Gene3D" id="3.40.50.300">
    <property type="entry name" value="P-loop containing nucleotide triphosphate hydrolases"/>
    <property type="match status" value="1"/>
</dbReference>
<dbReference type="InterPro" id="IPR027417">
    <property type="entry name" value="P-loop_NTPase"/>
</dbReference>
<protein>
    <recommendedName>
        <fullName evidence="3">NUBPL</fullName>
    </recommendedName>
</protein>
<reference evidence="1" key="2">
    <citation type="submission" date="2025-09" db="UniProtKB">
        <authorList>
            <consortium name="Ensembl"/>
        </authorList>
    </citation>
    <scope>IDENTIFICATION</scope>
</reference>
<proteinExistence type="predicted"/>
<keyword evidence="2" id="KW-1185">Reference proteome</keyword>
<evidence type="ECO:0000313" key="2">
    <source>
        <dbReference type="Proteomes" id="UP000694410"/>
    </source>
</evidence>
<name>A0A8C0UM13_CYACU</name>
<sequence length="104" mass="10686">MGSARLPGLAGAPREQCAVLSSRGGTIVPAGSRWTLPAGLLGSAAPSVHSGDEALRDRRARLLSRGLPKQKPIEGVKQVVVVASGKGGVGKSTTAGKVFFFFFK</sequence>
<dbReference type="Proteomes" id="UP000694410">
    <property type="component" value="Unplaced"/>
</dbReference>
<dbReference type="SUPFAM" id="SSF52540">
    <property type="entry name" value="P-loop containing nucleoside triphosphate hydrolases"/>
    <property type="match status" value="1"/>
</dbReference>
<accession>A0A8C0UM13</accession>
<evidence type="ECO:0000313" key="1">
    <source>
        <dbReference type="Ensembl" id="ENSCCEP00000008985.1"/>
    </source>
</evidence>
<evidence type="ECO:0008006" key="3">
    <source>
        <dbReference type="Google" id="ProtNLM"/>
    </source>
</evidence>
<dbReference type="AlphaFoldDB" id="A0A8C0UM13"/>
<organism evidence="1 2">
    <name type="scientific">Cyanistes caeruleus</name>
    <name type="common">Eurasian blue tit</name>
    <name type="synonym">Parus caeruleus</name>
    <dbReference type="NCBI Taxonomy" id="156563"/>
    <lineage>
        <taxon>Eukaryota</taxon>
        <taxon>Metazoa</taxon>
        <taxon>Chordata</taxon>
        <taxon>Craniata</taxon>
        <taxon>Vertebrata</taxon>
        <taxon>Euteleostomi</taxon>
        <taxon>Archelosauria</taxon>
        <taxon>Archosauria</taxon>
        <taxon>Dinosauria</taxon>
        <taxon>Saurischia</taxon>
        <taxon>Theropoda</taxon>
        <taxon>Coelurosauria</taxon>
        <taxon>Aves</taxon>
        <taxon>Neognathae</taxon>
        <taxon>Neoaves</taxon>
        <taxon>Telluraves</taxon>
        <taxon>Australaves</taxon>
        <taxon>Passeriformes</taxon>
        <taxon>Paridae</taxon>
        <taxon>Cyanistes</taxon>
    </lineage>
</organism>
<dbReference type="Ensembl" id="ENSCCET00000014264.1">
    <property type="protein sequence ID" value="ENSCCEP00000008985.1"/>
    <property type="gene ID" value="ENSCCEG00000009164.1"/>
</dbReference>